<dbReference type="EMBL" id="CP071462">
    <property type="protein sequence ID" value="QSX00665.1"/>
    <property type="molecule type" value="Genomic_DNA"/>
</dbReference>
<evidence type="ECO:0000256" key="1">
    <source>
        <dbReference type="SAM" id="MobiDB-lite"/>
    </source>
</evidence>
<dbReference type="InterPro" id="IPR008947">
    <property type="entry name" value="PLipase_C/P1_nuclease_dom_sf"/>
</dbReference>
<organism evidence="2 3">
    <name type="scientific">Haloterrigena alkaliphila</name>
    <dbReference type="NCBI Taxonomy" id="2816475"/>
    <lineage>
        <taxon>Archaea</taxon>
        <taxon>Methanobacteriati</taxon>
        <taxon>Methanobacteriota</taxon>
        <taxon>Stenosarchaea group</taxon>
        <taxon>Halobacteria</taxon>
        <taxon>Halobacteriales</taxon>
        <taxon>Natrialbaceae</taxon>
        <taxon>Haloterrigena</taxon>
    </lineage>
</organism>
<dbReference type="GeneID" id="63187004"/>
<accession>A0A8A2VJT6</accession>
<reference evidence="2 3" key="1">
    <citation type="submission" date="2021-03" db="EMBL/GenBank/DDBJ databases">
        <title>Haloterrigena longa sp. nov. and Haloterrigena limicola sp. nov., extremely halophilic archaea isolated from a salt lake.</title>
        <authorList>
            <person name="Henglin C."/>
        </authorList>
    </citation>
    <scope>NUCLEOTIDE SEQUENCE [LARGE SCALE GENOMIC DNA]</scope>
    <source>
        <strain evidence="2 3">KZCA68</strain>
    </source>
</reference>
<name>A0A8A2VJT6_9EURY</name>
<dbReference type="Gene3D" id="1.10.575.10">
    <property type="entry name" value="P1 Nuclease"/>
    <property type="match status" value="1"/>
</dbReference>
<protein>
    <recommendedName>
        <fullName evidence="4">Zinc dependent phospholipase C</fullName>
    </recommendedName>
</protein>
<gene>
    <name evidence="2" type="ORF">J0X25_06825</name>
</gene>
<dbReference type="Proteomes" id="UP000663203">
    <property type="component" value="Chromosome"/>
</dbReference>
<proteinExistence type="predicted"/>
<evidence type="ECO:0008006" key="4">
    <source>
        <dbReference type="Google" id="ProtNLM"/>
    </source>
</evidence>
<feature type="region of interest" description="Disordered" evidence="1">
    <location>
        <begin position="1"/>
        <end position="20"/>
    </location>
</feature>
<evidence type="ECO:0000313" key="3">
    <source>
        <dbReference type="Proteomes" id="UP000663203"/>
    </source>
</evidence>
<dbReference type="GO" id="GO:0016788">
    <property type="term" value="F:hydrolase activity, acting on ester bonds"/>
    <property type="evidence" value="ECO:0007669"/>
    <property type="project" value="InterPro"/>
</dbReference>
<feature type="region of interest" description="Disordered" evidence="1">
    <location>
        <begin position="37"/>
        <end position="61"/>
    </location>
</feature>
<keyword evidence="3" id="KW-1185">Reference proteome</keyword>
<dbReference type="AlphaFoldDB" id="A0A8A2VJT6"/>
<dbReference type="RefSeq" id="WP_207290384.1">
    <property type="nucleotide sequence ID" value="NZ_CP071462.1"/>
</dbReference>
<dbReference type="SUPFAM" id="SSF48537">
    <property type="entry name" value="Phospholipase C/P1 nuclease"/>
    <property type="match status" value="1"/>
</dbReference>
<dbReference type="KEGG" id="hakz:J0X25_06825"/>
<sequence>MVKKNTGGKRSNRVKLNRRTALKSGLSGFGVAGLSGMVAASEPDESGPENEPRDAAPPPTIEYGKKIKELTGPILPLLGEKDQTLSYIDEADVSAELRQQARENVKDLWDRIDVKTKTKKQGKGPYKTKTTVYQLQGSVKKANETLQTLATRQMNQGGVSAASSGQTASISSVINSGAEVLGDDDSAGEVSVQWDPTDSHQLMNEFAGKNLDLDDSHCTTLKYAGDDPDNWEYDVTGMPESWEESLDQPGRRWTHAWGPNPLPVPPSTVGSAPSWAKDYMEKAHDASSDYQKYRNMGFALHFLADMGNPMHTGAFLQQIHNQWIHYTYEASAERHLMYEGTDSKYANYLINNVDFSLHPDLGPTDYVEVNDPEFYQFFNKWANHAKRLSNISRDYSNEHVQKTYDYGRNADVMEIDKDIETQIEYLFEETMRFMMGYVEEYNGDVSY</sequence>
<evidence type="ECO:0000313" key="2">
    <source>
        <dbReference type="EMBL" id="QSX00665.1"/>
    </source>
</evidence>